<evidence type="ECO:0000313" key="3">
    <source>
        <dbReference type="Proteomes" id="UP000252884"/>
    </source>
</evidence>
<gene>
    <name evidence="2" type="ORF">DES41_105243</name>
</gene>
<comment type="caution">
    <text evidence="2">The sequence shown here is derived from an EMBL/GenBank/DDBJ whole genome shotgun (WGS) entry which is preliminary data.</text>
</comment>
<dbReference type="OrthoDB" id="8912222at2"/>
<evidence type="ECO:0000313" key="2">
    <source>
        <dbReference type="EMBL" id="RCW70301.1"/>
    </source>
</evidence>
<name>A0A368XQQ3_9BURK</name>
<dbReference type="RefSeq" id="WP_114469252.1">
    <property type="nucleotide sequence ID" value="NZ_QPJK01000005.1"/>
</dbReference>
<accession>A0A368XQQ3</accession>
<sequence>MTTAKPARKSTTAKAKAAAPARKAAAKSAQVEALLPNMTRDALGEVTETLEFMWSATQAVFGDKARPEHAISLLPYALDALEVRRLLAEDVAKQARSSKS</sequence>
<protein>
    <submittedName>
        <fullName evidence="2">Uncharacterized protein</fullName>
    </submittedName>
</protein>
<reference evidence="2 3" key="1">
    <citation type="submission" date="2018-07" db="EMBL/GenBank/DDBJ databases">
        <title>Genomic Encyclopedia of Type Strains, Phase IV (KMG-IV): sequencing the most valuable type-strain genomes for metagenomic binning, comparative biology and taxonomic classification.</title>
        <authorList>
            <person name="Goeker M."/>
        </authorList>
    </citation>
    <scope>NUCLEOTIDE SEQUENCE [LARGE SCALE GENOMIC DNA]</scope>
    <source>
        <strain evidence="2 3">DSM 21634</strain>
    </source>
</reference>
<keyword evidence="3" id="KW-1185">Reference proteome</keyword>
<dbReference type="AlphaFoldDB" id="A0A368XQQ3"/>
<dbReference type="EMBL" id="QPJK01000005">
    <property type="protein sequence ID" value="RCW70301.1"/>
    <property type="molecule type" value="Genomic_DNA"/>
</dbReference>
<organism evidence="2 3">
    <name type="scientific">Pseudorhodoferax soli</name>
    <dbReference type="NCBI Taxonomy" id="545864"/>
    <lineage>
        <taxon>Bacteria</taxon>
        <taxon>Pseudomonadati</taxon>
        <taxon>Pseudomonadota</taxon>
        <taxon>Betaproteobacteria</taxon>
        <taxon>Burkholderiales</taxon>
        <taxon>Comamonadaceae</taxon>
    </lineage>
</organism>
<evidence type="ECO:0000256" key="1">
    <source>
        <dbReference type="SAM" id="MobiDB-lite"/>
    </source>
</evidence>
<dbReference type="Proteomes" id="UP000252884">
    <property type="component" value="Unassembled WGS sequence"/>
</dbReference>
<feature type="region of interest" description="Disordered" evidence="1">
    <location>
        <begin position="1"/>
        <end position="22"/>
    </location>
</feature>
<proteinExistence type="predicted"/>